<dbReference type="GO" id="GO:0008270">
    <property type="term" value="F:zinc ion binding"/>
    <property type="evidence" value="ECO:0007669"/>
    <property type="project" value="UniProtKB-KW"/>
</dbReference>
<gene>
    <name evidence="3" type="ORF">Tci_663670</name>
</gene>
<proteinExistence type="predicted"/>
<name>A0A699KFM6_TANCI</name>
<keyword evidence="1" id="KW-0862">Zinc</keyword>
<feature type="non-terminal residue" evidence="3">
    <location>
        <position position="1"/>
    </location>
</feature>
<feature type="domain" description="CCHC-type" evidence="2">
    <location>
        <begin position="33"/>
        <end position="50"/>
    </location>
</feature>
<dbReference type="InterPro" id="IPR001878">
    <property type="entry name" value="Znf_CCHC"/>
</dbReference>
<evidence type="ECO:0000256" key="1">
    <source>
        <dbReference type="PROSITE-ProRule" id="PRU00047"/>
    </source>
</evidence>
<protein>
    <submittedName>
        <fullName evidence="3">Alpha/beta hydrolases superfamily protein</fullName>
    </submittedName>
</protein>
<dbReference type="AlphaFoldDB" id="A0A699KFM6"/>
<sequence>TNVANYDLYEASNVFYIKTPLSSRDDKNSKSDRKCFRCGDPNHLIGECSKPPKDKKQRVFVRGSWSDSGEEDDEKVKNETCLVAQASSE</sequence>
<reference evidence="3" key="1">
    <citation type="journal article" date="2019" name="Sci. Rep.">
        <title>Draft genome of Tanacetum cinerariifolium, the natural source of mosquito coil.</title>
        <authorList>
            <person name="Yamashiro T."/>
            <person name="Shiraishi A."/>
            <person name="Satake H."/>
            <person name="Nakayama K."/>
        </authorList>
    </citation>
    <scope>NUCLEOTIDE SEQUENCE</scope>
</reference>
<dbReference type="EMBL" id="BKCJ010513735">
    <property type="protein sequence ID" value="GFA91698.1"/>
    <property type="molecule type" value="Genomic_DNA"/>
</dbReference>
<evidence type="ECO:0000259" key="2">
    <source>
        <dbReference type="PROSITE" id="PS50158"/>
    </source>
</evidence>
<dbReference type="Gene3D" id="4.10.60.10">
    <property type="entry name" value="Zinc finger, CCHC-type"/>
    <property type="match status" value="1"/>
</dbReference>
<dbReference type="SUPFAM" id="SSF57756">
    <property type="entry name" value="Retrovirus zinc finger-like domains"/>
    <property type="match status" value="1"/>
</dbReference>
<feature type="non-terminal residue" evidence="3">
    <location>
        <position position="89"/>
    </location>
</feature>
<accession>A0A699KFM6</accession>
<organism evidence="3">
    <name type="scientific">Tanacetum cinerariifolium</name>
    <name type="common">Dalmatian daisy</name>
    <name type="synonym">Chrysanthemum cinerariifolium</name>
    <dbReference type="NCBI Taxonomy" id="118510"/>
    <lineage>
        <taxon>Eukaryota</taxon>
        <taxon>Viridiplantae</taxon>
        <taxon>Streptophyta</taxon>
        <taxon>Embryophyta</taxon>
        <taxon>Tracheophyta</taxon>
        <taxon>Spermatophyta</taxon>
        <taxon>Magnoliopsida</taxon>
        <taxon>eudicotyledons</taxon>
        <taxon>Gunneridae</taxon>
        <taxon>Pentapetalae</taxon>
        <taxon>asterids</taxon>
        <taxon>campanulids</taxon>
        <taxon>Asterales</taxon>
        <taxon>Asteraceae</taxon>
        <taxon>Asteroideae</taxon>
        <taxon>Anthemideae</taxon>
        <taxon>Anthemidinae</taxon>
        <taxon>Tanacetum</taxon>
    </lineage>
</organism>
<dbReference type="PROSITE" id="PS50158">
    <property type="entry name" value="ZF_CCHC"/>
    <property type="match status" value="1"/>
</dbReference>
<keyword evidence="1" id="KW-0479">Metal-binding</keyword>
<dbReference type="GO" id="GO:0003676">
    <property type="term" value="F:nucleic acid binding"/>
    <property type="evidence" value="ECO:0007669"/>
    <property type="project" value="InterPro"/>
</dbReference>
<keyword evidence="3" id="KW-0378">Hydrolase</keyword>
<dbReference type="GO" id="GO:0016787">
    <property type="term" value="F:hydrolase activity"/>
    <property type="evidence" value="ECO:0007669"/>
    <property type="project" value="UniProtKB-KW"/>
</dbReference>
<evidence type="ECO:0000313" key="3">
    <source>
        <dbReference type="EMBL" id="GFA91698.1"/>
    </source>
</evidence>
<keyword evidence="1" id="KW-0863">Zinc-finger</keyword>
<comment type="caution">
    <text evidence="3">The sequence shown here is derived from an EMBL/GenBank/DDBJ whole genome shotgun (WGS) entry which is preliminary data.</text>
</comment>
<dbReference type="InterPro" id="IPR036875">
    <property type="entry name" value="Znf_CCHC_sf"/>
</dbReference>